<keyword evidence="2" id="KW-1185">Reference proteome</keyword>
<evidence type="ECO:0000313" key="1">
    <source>
        <dbReference type="EMBL" id="GGH67987.1"/>
    </source>
</evidence>
<sequence>MKWIEWAVVGVLILFPFAQMNQFETELLRKTMLLELRYDAALDAAVDAAAQALILNADEQKESRYESVKRIAMNKEAAIEAFYHTLYLNFGIADDPIAQGVLRRYIPAVAIVGYDGFYVYAEEEWIDSGNQTIMGTAWGLKKPYVYSDTAGNSFSFTLDEQVLAYAAGTYSWQEGVRSELSAAAIPLLRDGSLFNQVRQSTIVQALQDELAYRINQHNEAALRSGVSYTFTLPSIPLEDWHNSIQDVGVIAFLQGIPMGSRVYNSYAFGGSRVVKLPEIVGARKGEMKVYYRRSSNYNYPIEETFTSEQVAAQKGYMPLP</sequence>
<dbReference type="EMBL" id="BMFU01000011">
    <property type="protein sequence ID" value="GGH67987.1"/>
    <property type="molecule type" value="Genomic_DNA"/>
</dbReference>
<reference evidence="2" key="1">
    <citation type="journal article" date="2019" name="Int. J. Syst. Evol. Microbiol.">
        <title>The Global Catalogue of Microorganisms (GCM) 10K type strain sequencing project: providing services to taxonomists for standard genome sequencing and annotation.</title>
        <authorList>
            <consortium name="The Broad Institute Genomics Platform"/>
            <consortium name="The Broad Institute Genome Sequencing Center for Infectious Disease"/>
            <person name="Wu L."/>
            <person name="Ma J."/>
        </authorList>
    </citation>
    <scope>NUCLEOTIDE SEQUENCE [LARGE SCALE GENOMIC DNA]</scope>
    <source>
        <strain evidence="2">CGMCC 1.12770</strain>
    </source>
</reference>
<organism evidence="1 2">
    <name type="scientific">Paenibacillus silvae</name>
    <dbReference type="NCBI Taxonomy" id="1325358"/>
    <lineage>
        <taxon>Bacteria</taxon>
        <taxon>Bacillati</taxon>
        <taxon>Bacillota</taxon>
        <taxon>Bacilli</taxon>
        <taxon>Bacillales</taxon>
        <taxon>Paenibacillaceae</taxon>
        <taxon>Paenibacillus</taxon>
    </lineage>
</organism>
<accession>A0ABQ1ZIE7</accession>
<dbReference type="Proteomes" id="UP000652153">
    <property type="component" value="Unassembled WGS sequence"/>
</dbReference>
<evidence type="ECO:0008006" key="3">
    <source>
        <dbReference type="Google" id="ProtNLM"/>
    </source>
</evidence>
<dbReference type="RefSeq" id="WP_188594316.1">
    <property type="nucleotide sequence ID" value="NZ_BMFU01000011.1"/>
</dbReference>
<protein>
    <recommendedName>
        <fullName evidence="3">F0F1-type ATP synthase</fullName>
    </recommendedName>
</protein>
<proteinExistence type="predicted"/>
<gene>
    <name evidence="1" type="ORF">GCM10008014_50010</name>
</gene>
<name>A0ABQ1ZIE7_9BACL</name>
<comment type="caution">
    <text evidence="1">The sequence shown here is derived from an EMBL/GenBank/DDBJ whole genome shotgun (WGS) entry which is preliminary data.</text>
</comment>
<evidence type="ECO:0000313" key="2">
    <source>
        <dbReference type="Proteomes" id="UP000652153"/>
    </source>
</evidence>